<dbReference type="InterPro" id="IPR000515">
    <property type="entry name" value="MetI-like"/>
</dbReference>
<dbReference type="GO" id="GO:0005886">
    <property type="term" value="C:plasma membrane"/>
    <property type="evidence" value="ECO:0007669"/>
    <property type="project" value="UniProtKB-SubCell"/>
</dbReference>
<keyword evidence="5 7" id="KW-1133">Transmembrane helix</keyword>
<feature type="domain" description="ABC transmembrane type-1" evidence="8">
    <location>
        <begin position="40"/>
        <end position="198"/>
    </location>
</feature>
<evidence type="ECO:0000256" key="1">
    <source>
        <dbReference type="ARBA" id="ARBA00004651"/>
    </source>
</evidence>
<dbReference type="Gene3D" id="1.10.3720.10">
    <property type="entry name" value="MetI-like"/>
    <property type="match status" value="1"/>
</dbReference>
<keyword evidence="6 7" id="KW-0472">Membrane</keyword>
<evidence type="ECO:0000259" key="8">
    <source>
        <dbReference type="PROSITE" id="PS50928"/>
    </source>
</evidence>
<dbReference type="AlphaFoldDB" id="A0A382SKH7"/>
<dbReference type="Pfam" id="PF00528">
    <property type="entry name" value="BPD_transp_1"/>
    <property type="match status" value="1"/>
</dbReference>
<evidence type="ECO:0000313" key="9">
    <source>
        <dbReference type="EMBL" id="SVD10346.1"/>
    </source>
</evidence>
<feature type="transmembrane region" description="Helical" evidence="7">
    <location>
        <begin position="75"/>
        <end position="96"/>
    </location>
</feature>
<dbReference type="SUPFAM" id="SSF161098">
    <property type="entry name" value="MetI-like"/>
    <property type="match status" value="1"/>
</dbReference>
<feature type="transmembrane region" description="Helical" evidence="7">
    <location>
        <begin position="108"/>
        <end position="132"/>
    </location>
</feature>
<keyword evidence="2" id="KW-0813">Transport</keyword>
<evidence type="ECO:0000256" key="5">
    <source>
        <dbReference type="ARBA" id="ARBA00022989"/>
    </source>
</evidence>
<comment type="subcellular location">
    <subcellularLocation>
        <location evidence="1">Cell membrane</location>
        <topology evidence="1">Multi-pass membrane protein</topology>
    </subcellularLocation>
</comment>
<protein>
    <recommendedName>
        <fullName evidence="8">ABC transmembrane type-1 domain-containing protein</fullName>
    </recommendedName>
</protein>
<dbReference type="GO" id="GO:0055085">
    <property type="term" value="P:transmembrane transport"/>
    <property type="evidence" value="ECO:0007669"/>
    <property type="project" value="InterPro"/>
</dbReference>
<evidence type="ECO:0000256" key="3">
    <source>
        <dbReference type="ARBA" id="ARBA00022475"/>
    </source>
</evidence>
<dbReference type="InterPro" id="IPR035906">
    <property type="entry name" value="MetI-like_sf"/>
</dbReference>
<dbReference type="PANTHER" id="PTHR43744:SF8">
    <property type="entry name" value="SN-GLYCEROL-3-PHOSPHATE TRANSPORT SYSTEM PERMEASE PROTEIN UGPE"/>
    <property type="match status" value="1"/>
</dbReference>
<evidence type="ECO:0000256" key="6">
    <source>
        <dbReference type="ARBA" id="ARBA00023136"/>
    </source>
</evidence>
<keyword evidence="3" id="KW-1003">Cell membrane</keyword>
<sequence length="198" mass="21797">MVLTTFKTRKEIFLEPLGLPGQFNFSSFEKALQVGLGGFMFNSFLVSLFSVFLIVMISGMAAYVLARIDFKINKFVYLLIVAGFAIPPAAVLVPLYATVSNLGLLNSIFGVVMPLTAFGIPFTVILFFAFFLDFPREVEEAATIDGCSKLQIFFKIIIPLSGPAIASAAIFQTVWIWNEFLLALIMLTSDDVRTLPLG</sequence>
<dbReference type="PANTHER" id="PTHR43744">
    <property type="entry name" value="ABC TRANSPORTER PERMEASE PROTEIN MG189-RELATED-RELATED"/>
    <property type="match status" value="1"/>
</dbReference>
<gene>
    <name evidence="9" type="ORF">METZ01_LOCUS363200</name>
</gene>
<keyword evidence="4 7" id="KW-0812">Transmembrane</keyword>
<dbReference type="PROSITE" id="PS50928">
    <property type="entry name" value="ABC_TM1"/>
    <property type="match status" value="1"/>
</dbReference>
<feature type="non-terminal residue" evidence="9">
    <location>
        <position position="198"/>
    </location>
</feature>
<organism evidence="9">
    <name type="scientific">marine metagenome</name>
    <dbReference type="NCBI Taxonomy" id="408172"/>
    <lineage>
        <taxon>unclassified sequences</taxon>
        <taxon>metagenomes</taxon>
        <taxon>ecological metagenomes</taxon>
    </lineage>
</organism>
<feature type="transmembrane region" description="Helical" evidence="7">
    <location>
        <begin position="44"/>
        <end position="66"/>
    </location>
</feature>
<feature type="transmembrane region" description="Helical" evidence="7">
    <location>
        <begin position="152"/>
        <end position="177"/>
    </location>
</feature>
<name>A0A382SKH7_9ZZZZ</name>
<evidence type="ECO:0000256" key="2">
    <source>
        <dbReference type="ARBA" id="ARBA00022448"/>
    </source>
</evidence>
<reference evidence="9" key="1">
    <citation type="submission" date="2018-05" db="EMBL/GenBank/DDBJ databases">
        <authorList>
            <person name="Lanie J.A."/>
            <person name="Ng W.-L."/>
            <person name="Kazmierczak K.M."/>
            <person name="Andrzejewski T.M."/>
            <person name="Davidsen T.M."/>
            <person name="Wayne K.J."/>
            <person name="Tettelin H."/>
            <person name="Glass J.I."/>
            <person name="Rusch D."/>
            <person name="Podicherti R."/>
            <person name="Tsui H.-C.T."/>
            <person name="Winkler M.E."/>
        </authorList>
    </citation>
    <scope>NUCLEOTIDE SEQUENCE</scope>
</reference>
<proteinExistence type="predicted"/>
<accession>A0A382SKH7</accession>
<evidence type="ECO:0000256" key="7">
    <source>
        <dbReference type="SAM" id="Phobius"/>
    </source>
</evidence>
<dbReference type="EMBL" id="UINC01129747">
    <property type="protein sequence ID" value="SVD10346.1"/>
    <property type="molecule type" value="Genomic_DNA"/>
</dbReference>
<evidence type="ECO:0000256" key="4">
    <source>
        <dbReference type="ARBA" id="ARBA00022692"/>
    </source>
</evidence>
<dbReference type="CDD" id="cd06261">
    <property type="entry name" value="TM_PBP2"/>
    <property type="match status" value="1"/>
</dbReference>